<keyword evidence="15" id="KW-1185">Reference proteome</keyword>
<dbReference type="GO" id="GO:0033617">
    <property type="term" value="P:mitochondrial respiratory chain complex IV assembly"/>
    <property type="evidence" value="ECO:0007669"/>
    <property type="project" value="InterPro"/>
</dbReference>
<feature type="domain" description="Amine oxidase" evidence="13">
    <location>
        <begin position="24"/>
        <end position="274"/>
    </location>
</feature>
<evidence type="ECO:0000256" key="12">
    <source>
        <dbReference type="SAM" id="MobiDB-lite"/>
    </source>
</evidence>
<evidence type="ECO:0000256" key="4">
    <source>
        <dbReference type="ARBA" id="ARBA00012804"/>
    </source>
</evidence>
<keyword evidence="7" id="KW-0999">Mitochondrion inner membrane</keyword>
<evidence type="ECO:0000259" key="13">
    <source>
        <dbReference type="Pfam" id="PF01593"/>
    </source>
</evidence>
<feature type="region of interest" description="Disordered" evidence="12">
    <location>
        <begin position="547"/>
        <end position="577"/>
    </location>
</feature>
<dbReference type="EC" id="1.4.3.4" evidence="4"/>
<proteinExistence type="inferred from homology"/>
<keyword evidence="10" id="KW-0472">Membrane</keyword>
<evidence type="ECO:0000313" key="14">
    <source>
        <dbReference type="EMBL" id="OBZ68688.1"/>
    </source>
</evidence>
<dbReference type="OrthoDB" id="7777654at2759"/>
<name>A0A1C7LW03_GRIFR</name>
<accession>A0A1C7LW03</accession>
<dbReference type="Proteomes" id="UP000092993">
    <property type="component" value="Unassembled WGS sequence"/>
</dbReference>
<protein>
    <recommendedName>
        <fullName evidence="5">Cytochrome c oxidase assembly protein COX20, mitochondrial</fullName>
        <ecNumber evidence="4">1.4.3.4</ecNumber>
    </recommendedName>
</protein>
<dbReference type="PRINTS" id="PR00419">
    <property type="entry name" value="ADXRDTASE"/>
</dbReference>
<evidence type="ECO:0000313" key="15">
    <source>
        <dbReference type="Proteomes" id="UP000092993"/>
    </source>
</evidence>
<dbReference type="InterPro" id="IPR002937">
    <property type="entry name" value="Amino_oxidase"/>
</dbReference>
<evidence type="ECO:0000256" key="5">
    <source>
        <dbReference type="ARBA" id="ARBA00017689"/>
    </source>
</evidence>
<evidence type="ECO:0000256" key="8">
    <source>
        <dbReference type="ARBA" id="ARBA00022989"/>
    </source>
</evidence>
<dbReference type="AlphaFoldDB" id="A0A1C7LW03"/>
<dbReference type="SUPFAM" id="SSF51905">
    <property type="entry name" value="FAD/NAD(P)-binding domain"/>
    <property type="match status" value="1"/>
</dbReference>
<reference evidence="14 15" key="1">
    <citation type="submission" date="2016-03" db="EMBL/GenBank/DDBJ databases">
        <title>Whole genome sequencing of Grifola frondosa 9006-11.</title>
        <authorList>
            <person name="Min B."/>
            <person name="Park H."/>
            <person name="Kim J.-G."/>
            <person name="Cho H."/>
            <person name="Oh Y.-L."/>
            <person name="Kong W.-S."/>
            <person name="Choi I.-G."/>
        </authorList>
    </citation>
    <scope>NUCLEOTIDE SEQUENCE [LARGE SCALE GENOMIC DNA]</scope>
    <source>
        <strain evidence="14 15">9006-11</strain>
    </source>
</reference>
<gene>
    <name evidence="14" type="ORF">A0H81_11177</name>
</gene>
<keyword evidence="9" id="KW-0496">Mitochondrion</keyword>
<evidence type="ECO:0000256" key="3">
    <source>
        <dbReference type="ARBA" id="ARBA00009575"/>
    </source>
</evidence>
<dbReference type="Gene3D" id="3.50.50.60">
    <property type="entry name" value="FAD/NAD(P)-binding domain"/>
    <property type="match status" value="1"/>
</dbReference>
<evidence type="ECO:0000256" key="9">
    <source>
        <dbReference type="ARBA" id="ARBA00023128"/>
    </source>
</evidence>
<evidence type="ECO:0000256" key="7">
    <source>
        <dbReference type="ARBA" id="ARBA00022792"/>
    </source>
</evidence>
<evidence type="ECO:0000256" key="1">
    <source>
        <dbReference type="ARBA" id="ARBA00004273"/>
    </source>
</evidence>
<comment type="subcellular location">
    <subcellularLocation>
        <location evidence="1">Mitochondrion inner membrane</location>
    </subcellularLocation>
</comment>
<evidence type="ECO:0000256" key="6">
    <source>
        <dbReference type="ARBA" id="ARBA00022692"/>
    </source>
</evidence>
<dbReference type="InterPro" id="IPR036188">
    <property type="entry name" value="FAD/NAD-bd_sf"/>
</dbReference>
<evidence type="ECO:0000256" key="2">
    <source>
        <dbReference type="ARBA" id="ARBA00005995"/>
    </source>
</evidence>
<dbReference type="Gene3D" id="1.10.10.1620">
    <property type="match status" value="1"/>
</dbReference>
<dbReference type="PANTHER" id="PTHR43563:SF1">
    <property type="entry name" value="AMINE OXIDASE [FLAVIN-CONTAINING] B"/>
    <property type="match status" value="1"/>
</dbReference>
<sequence length="698" mass="75992">MGALAETDPTLNKKLSIGIVGGGIAGLYTAFLLAKHGHAVHVYEANDRLGGRIYTHRFTPEPNQYFEAGAMRIPDSQFHQIVFRLIDMLNASLPSALRIELIPYILNSAGNILYVNGVRRDGFRFMDTTPADVNWDVPEGWEAKTAGSLLNEALDPFLTALTADFDAGFAALLKYDAYSFRTYLGTFPKWPEAVIDFVETVTSQTNQFALSTVELVMQNLDFATRKWYTIAHGMDRLPQALAHLIGPEHITLGARITGIYQEHNTARITTSGAHAASASFDRSEGARDPRDALRGAVQDGPALPHALLGDTCRRPRRDARRAVDDGPADPLDRVPVVRARRRGPRGLMLYAWMADAAAWVSLPAEERRRVAVRCLAEVYPDVDVAGELLETFDVAWSARAATGDAMFLPGQFSLLFGPARSPEGDIFFAGEHLSRHHTWISGALLSAEEAVRQVVGATAAAAGLLHPAMEVGGKSKCCAEELELDSASSRVAAKDARHLDPIPYVGRTTAPRYRGGNLSGRVQRAKHIDELELKLIFEVRDALSRARAQEEPPASSYTQSTSNMSSPPPTSDPSSSKRIVFQTDTTGSYWTDVKEAIKRISLWDDLQKINEIPCARSSLLSGIASGAGIGVIRGMSTNVFVASNWAVGTFMLISLGRSAEAHAMRSAGGVQQVVEQLPKRFSKKADEHAPGAEDSKTF</sequence>
<dbReference type="Pfam" id="PF12597">
    <property type="entry name" value="Cox20"/>
    <property type="match status" value="1"/>
</dbReference>
<dbReference type="Pfam" id="PF01593">
    <property type="entry name" value="Amino_oxidase"/>
    <property type="match status" value="2"/>
</dbReference>
<dbReference type="InterPro" id="IPR050703">
    <property type="entry name" value="Flavin_MAO"/>
</dbReference>
<dbReference type="OMA" id="HNTARIT"/>
<dbReference type="GO" id="GO:0097621">
    <property type="term" value="F:monoamine oxidase activity"/>
    <property type="evidence" value="ECO:0007669"/>
    <property type="project" value="UniProtKB-EC"/>
</dbReference>
<feature type="compositionally biased region" description="Basic and acidic residues" evidence="12">
    <location>
        <begin position="281"/>
        <end position="291"/>
    </location>
</feature>
<dbReference type="GO" id="GO:0005743">
    <property type="term" value="C:mitochondrial inner membrane"/>
    <property type="evidence" value="ECO:0007669"/>
    <property type="project" value="UniProtKB-SubCell"/>
</dbReference>
<comment type="catalytic activity">
    <reaction evidence="11">
        <text>a secondary aliphatic amine + O2 + H2O = a primary amine + an aldehyde + H2O2</text>
        <dbReference type="Rhea" id="RHEA:26414"/>
        <dbReference type="ChEBI" id="CHEBI:15377"/>
        <dbReference type="ChEBI" id="CHEBI:15379"/>
        <dbReference type="ChEBI" id="CHEBI:16240"/>
        <dbReference type="ChEBI" id="CHEBI:17478"/>
        <dbReference type="ChEBI" id="CHEBI:58855"/>
        <dbReference type="ChEBI" id="CHEBI:65296"/>
        <dbReference type="EC" id="1.4.3.4"/>
    </reaction>
</comment>
<dbReference type="PANTHER" id="PTHR43563">
    <property type="entry name" value="AMINE OXIDASE"/>
    <property type="match status" value="1"/>
</dbReference>
<comment type="similarity">
    <text evidence="3">Belongs to the COX20 family.</text>
</comment>
<evidence type="ECO:0000256" key="10">
    <source>
        <dbReference type="ARBA" id="ARBA00023136"/>
    </source>
</evidence>
<dbReference type="InterPro" id="IPR022533">
    <property type="entry name" value="Cox20"/>
</dbReference>
<feature type="region of interest" description="Disordered" evidence="12">
    <location>
        <begin position="272"/>
        <end position="291"/>
    </location>
</feature>
<feature type="compositionally biased region" description="Low complexity" evidence="12">
    <location>
        <begin position="555"/>
        <end position="565"/>
    </location>
</feature>
<keyword evidence="8" id="KW-1133">Transmembrane helix</keyword>
<comment type="caution">
    <text evidence="14">The sequence shown here is derived from an EMBL/GenBank/DDBJ whole genome shotgun (WGS) entry which is preliminary data.</text>
</comment>
<evidence type="ECO:0000256" key="11">
    <source>
        <dbReference type="ARBA" id="ARBA00048448"/>
    </source>
</evidence>
<dbReference type="Gene3D" id="3.90.660.10">
    <property type="match status" value="1"/>
</dbReference>
<organism evidence="14 15">
    <name type="scientific">Grifola frondosa</name>
    <name type="common">Maitake</name>
    <name type="synonym">Polyporus frondosus</name>
    <dbReference type="NCBI Taxonomy" id="5627"/>
    <lineage>
        <taxon>Eukaryota</taxon>
        <taxon>Fungi</taxon>
        <taxon>Dikarya</taxon>
        <taxon>Basidiomycota</taxon>
        <taxon>Agaricomycotina</taxon>
        <taxon>Agaricomycetes</taxon>
        <taxon>Polyporales</taxon>
        <taxon>Grifolaceae</taxon>
        <taxon>Grifola</taxon>
    </lineage>
</organism>
<feature type="domain" description="Amine oxidase" evidence="13">
    <location>
        <begin position="345"/>
        <end position="454"/>
    </location>
</feature>
<keyword evidence="6" id="KW-0812">Transmembrane</keyword>
<dbReference type="STRING" id="5627.A0A1C7LW03"/>
<comment type="similarity">
    <text evidence="2">Belongs to the flavin monoamine oxidase family.</text>
</comment>
<dbReference type="EMBL" id="LUGG01000019">
    <property type="protein sequence ID" value="OBZ68688.1"/>
    <property type="molecule type" value="Genomic_DNA"/>
</dbReference>